<dbReference type="InterPro" id="IPR016167">
    <property type="entry name" value="FAD-bd_PCMH_sub1"/>
</dbReference>
<dbReference type="InterPro" id="IPR007173">
    <property type="entry name" value="ALO_C"/>
</dbReference>
<evidence type="ECO:0000256" key="1">
    <source>
        <dbReference type="ARBA" id="ARBA00023002"/>
    </source>
</evidence>
<dbReference type="SUPFAM" id="SSF56176">
    <property type="entry name" value="FAD-binding/transporter-associated domain-like"/>
    <property type="match status" value="1"/>
</dbReference>
<dbReference type="InterPro" id="IPR016171">
    <property type="entry name" value="Vanillyl_alc_oxidase_C-sub2"/>
</dbReference>
<evidence type="ECO:0000256" key="2">
    <source>
        <dbReference type="SAM" id="MobiDB-lite"/>
    </source>
</evidence>
<accession>A0ABQ3ZYQ2</accession>
<dbReference type="PANTHER" id="PTHR43762:SF1">
    <property type="entry name" value="D-ARABINONO-1,4-LACTONE OXIDASE"/>
    <property type="match status" value="1"/>
</dbReference>
<reference evidence="4 5" key="1">
    <citation type="submission" date="2021-01" db="EMBL/GenBank/DDBJ databases">
        <title>Whole genome shotgun sequence of Actinoplanes humidus NBRC 14915.</title>
        <authorList>
            <person name="Komaki H."/>
            <person name="Tamura T."/>
        </authorList>
    </citation>
    <scope>NUCLEOTIDE SEQUENCE [LARGE SCALE GENOMIC DNA]</scope>
    <source>
        <strain evidence="4 5">NBRC 14915</strain>
    </source>
</reference>
<dbReference type="Proteomes" id="UP000603200">
    <property type="component" value="Unassembled WGS sequence"/>
</dbReference>
<evidence type="ECO:0000313" key="5">
    <source>
        <dbReference type="Proteomes" id="UP000603200"/>
    </source>
</evidence>
<dbReference type="EMBL" id="BOMN01000095">
    <property type="protein sequence ID" value="GIE23698.1"/>
    <property type="molecule type" value="Genomic_DNA"/>
</dbReference>
<evidence type="ECO:0000259" key="3">
    <source>
        <dbReference type="PROSITE" id="PS51387"/>
    </source>
</evidence>
<organism evidence="4 5">
    <name type="scientific">Winogradskya humida</name>
    <dbReference type="NCBI Taxonomy" id="113566"/>
    <lineage>
        <taxon>Bacteria</taxon>
        <taxon>Bacillati</taxon>
        <taxon>Actinomycetota</taxon>
        <taxon>Actinomycetes</taxon>
        <taxon>Micromonosporales</taxon>
        <taxon>Micromonosporaceae</taxon>
        <taxon>Winogradskya</taxon>
    </lineage>
</organism>
<dbReference type="Gene3D" id="1.10.45.10">
    <property type="entry name" value="Vanillyl-alcohol Oxidase, Chain A, domain 4"/>
    <property type="match status" value="1"/>
</dbReference>
<dbReference type="Pfam" id="PF01565">
    <property type="entry name" value="FAD_binding_4"/>
    <property type="match status" value="1"/>
</dbReference>
<comment type="caution">
    <text evidence="4">The sequence shown here is derived from an EMBL/GenBank/DDBJ whole genome shotgun (WGS) entry which is preliminary data.</text>
</comment>
<dbReference type="Gene3D" id="3.30.465.10">
    <property type="match status" value="1"/>
</dbReference>
<dbReference type="Gene3D" id="3.30.43.10">
    <property type="entry name" value="Uridine Diphospho-n-acetylenolpyruvylglucosamine Reductase, domain 2"/>
    <property type="match status" value="1"/>
</dbReference>
<feature type="region of interest" description="Disordered" evidence="2">
    <location>
        <begin position="246"/>
        <end position="270"/>
    </location>
</feature>
<dbReference type="PROSITE" id="PS51387">
    <property type="entry name" value="FAD_PCMH"/>
    <property type="match status" value="1"/>
</dbReference>
<proteinExistence type="predicted"/>
<dbReference type="InterPro" id="IPR016169">
    <property type="entry name" value="FAD-bd_PCMH_sub2"/>
</dbReference>
<dbReference type="PANTHER" id="PTHR43762">
    <property type="entry name" value="L-GULONOLACTONE OXIDASE"/>
    <property type="match status" value="1"/>
</dbReference>
<dbReference type="Gene3D" id="3.30.70.2530">
    <property type="match status" value="1"/>
</dbReference>
<dbReference type="PIRSF" id="PIRSF000136">
    <property type="entry name" value="LGO_GLO"/>
    <property type="match status" value="1"/>
</dbReference>
<dbReference type="Gene3D" id="3.30.70.2520">
    <property type="match status" value="1"/>
</dbReference>
<keyword evidence="1" id="KW-0560">Oxidoreductase</keyword>
<protein>
    <submittedName>
        <fullName evidence="4">Xylitol oxidase</fullName>
    </submittedName>
</protein>
<keyword evidence="5" id="KW-1185">Reference proteome</keyword>
<dbReference type="InterPro" id="IPR006094">
    <property type="entry name" value="Oxid_FAD_bind_N"/>
</dbReference>
<evidence type="ECO:0000313" key="4">
    <source>
        <dbReference type="EMBL" id="GIE23698.1"/>
    </source>
</evidence>
<sequence length="416" mass="45605">MSDEKVTNWAGNIVFGAHRLHRPTSVEQIQELVAAGRPVKVLGSGHSFNRMADTTGDLISLADLPRIFEVGPYHNSVRIDGGMRYGELASRLDAEGLALHNMASLPHISVAGAIATATHGSGEHNGNLATAVSAIELIRGDGKLVTLRRDLDGDAFLGAVVGLGALGVVVSLTLDVAPAFELRQYVYDDLPRAELERDLPGILGDGYSVSLFTNWTGPDVNMAWLKRRDPMPAGDWHGARRADAARHPVPGMPAQNSTDQSGDPGPWHTRLPHFRMEFTPSSGEELQSEYHVPRDRALDAIDAVDAIGDVVSPVLQICELRTIGADDLWLSPNYQRETFALHFTWIADTDIVLPVVARLEQALAPLDARPHWGKVFTTSPDTIHAQYDRFTDFVSLTREFDPNRIFRNPWLDALLD</sequence>
<dbReference type="RefSeq" id="WP_203840753.1">
    <property type="nucleotide sequence ID" value="NZ_BAAATV010000038.1"/>
</dbReference>
<dbReference type="InterPro" id="IPR036318">
    <property type="entry name" value="FAD-bd_PCMH-like_sf"/>
</dbReference>
<dbReference type="InterPro" id="IPR010031">
    <property type="entry name" value="FAD_lactone_oxidase-like"/>
</dbReference>
<dbReference type="InterPro" id="IPR016166">
    <property type="entry name" value="FAD-bd_PCMH"/>
</dbReference>
<gene>
    <name evidence="4" type="primary">xyoA</name>
    <name evidence="4" type="ORF">Ahu01nite_068000</name>
</gene>
<dbReference type="Pfam" id="PF04030">
    <property type="entry name" value="ALO"/>
    <property type="match status" value="1"/>
</dbReference>
<name>A0ABQ3ZYQ2_9ACTN</name>
<feature type="domain" description="FAD-binding PCMH-type" evidence="3">
    <location>
        <begin position="13"/>
        <end position="179"/>
    </location>
</feature>